<evidence type="ECO:0000256" key="1">
    <source>
        <dbReference type="SAM" id="MobiDB-lite"/>
    </source>
</evidence>
<name>A5CNL6_CLAM3</name>
<evidence type="ECO:0000313" key="3">
    <source>
        <dbReference type="EMBL" id="CAN00654.1"/>
    </source>
</evidence>
<evidence type="ECO:0000259" key="2">
    <source>
        <dbReference type="SMART" id="SM00758"/>
    </source>
</evidence>
<dbReference type="KEGG" id="cmi:CMM_0627"/>
<protein>
    <recommendedName>
        <fullName evidence="2">PA14 domain-containing protein</fullName>
    </recommendedName>
</protein>
<feature type="compositionally biased region" description="Polar residues" evidence="1">
    <location>
        <begin position="1"/>
        <end position="14"/>
    </location>
</feature>
<dbReference type="SUPFAM" id="SSF56988">
    <property type="entry name" value="Anthrax protective antigen"/>
    <property type="match status" value="2"/>
</dbReference>
<organism evidence="3 4">
    <name type="scientific">Clavibacter michiganensis subsp. michiganensis (strain NCPPB 382)</name>
    <dbReference type="NCBI Taxonomy" id="443906"/>
    <lineage>
        <taxon>Bacteria</taxon>
        <taxon>Bacillati</taxon>
        <taxon>Actinomycetota</taxon>
        <taxon>Actinomycetes</taxon>
        <taxon>Micrococcales</taxon>
        <taxon>Microbacteriaceae</taxon>
        <taxon>Clavibacter</taxon>
    </lineage>
</organism>
<proteinExistence type="predicted"/>
<accession>A5CNL6</accession>
<dbReference type="eggNOG" id="COG3209">
    <property type="taxonomic scope" value="Bacteria"/>
</dbReference>
<dbReference type="Gene3D" id="3.90.182.10">
    <property type="entry name" value="Toxin - Anthrax Protective Antigen,domain 1"/>
    <property type="match status" value="2"/>
</dbReference>
<sequence>MPGNGQLTADQVKQLSLPDVSGEDDAPQMPTGDFSSLLAAGETNVDGGDPPPAPDVPAQEDLAGETGDLPVVERDELSTTYERKDGSQIRQVSMDPINLETDRGWREISTELEKTPEGGWAVEEHPLAPEFQPNANAQNAVTVTGDGHAVGFTLEGVGNGTPEIAQAPQSDTNDTLTYNDVTPTTDLEYVIEKGAIKEALILHEPPSTSTWSWVVDAGSLTPRARDSGLVDFVDKDGSVVMHVPAPVAWDSSGKEGQSADDLINPAMKLTHIRGALWKYSISIERAWLSSPERVYPVNIDPTIQRGPSYANSFKSDGATYNNQLHVGNTRQNNQNVFWRALASYNYGDVPGKFINEAQMLLAYDGVGTTENHGGEISHARCLGYNCIGDWLTNYSVGGGQTATSGDAIKTRLASRFAQGDTGVTFLIRGNECACYSYKRLSTEMFIEYWPYPTVAATSPGDGSTGVSLTPTLTLDGQGYSPYSTPSYWFKVSTNPDMSSPVWESGWIDAKQATVPEGKLQADTTYYWQGRTIDGHNGQGGQSTDRWSGVWNLKTQKVPATPPVLSASPGNAVGVAQTLTTLTPTLQVDAVTDPDGIPSNGTVTYEFKLATGPDGKSGGVFSSGLIPAAADGRVRWTVPPGTLQDGGTYSWIVQPHDGLSKNTQSPWVKKFKIDMRLGATGPSPFDSASPVTVNMANGNANLSFSSPTVETVGGPMGMSFTYNSQAVRASTQGLTGSYYDARDNAGNAPGSAAGYSFDGKSPLVVRTDPTISFNWDLGSPGGAVPSDQFLARWAGFIRVPSASARWRFGVKHDDGTRLRVGNQTVVDKWQHGDAPIDWSGDLNLGTSQSAFQLDFFEGVGNAAVELWADDMNDATGPVLVPASWLSKRPTVLPEGWSASTPIAGDSTAWSSAVINESAIILTDASGAAHTYTRQSAGGYTPPSGEYGTASLDGTGRVVFTDEDGTVYQFSNTGLVESATSTEDGLKPSAPISIRDSLGRVVKLADPASKDGSSYRRSVDFVYFNGAESQSEQNCKGLPPAYFLPPEGMLCAIKYPNGTQTDLYYGPNESLWLIEDPGAERTWFGYNDRILTSIEEPATSDYILSQPSTPSFPTPTVDIAYADNRVSAVTQPSPNGTAARQKKIYTYDATKRTSAVSLGGVAGSTSTVTYDEYWRQLSASSPMGVSSSTQWHPTKDLTLSATDSKNLKTTTLYDPITDRVVHEYGPAPAACFTSGGMPVSNPSTAPGCGQAPGHSSTSYDSGLKGLNAAYYSGTQHLSGQPRAFSLGLNGNSSGTVDRDWGTAAPAAGVTADNFSLRLTGLVSFPETGQYTFRTTSDDGVRVWLDDVLIIDQWTAQLPTDSTAQAISVTAGEARRIRIEYFEVDLSAMLQLKWATPSQAGFTIVPGSSLRPDYGLPSTTTVDDSAPSGITGVSNALVPSVKTSNEYEYPWMGHATSSVVDPGGLNLRTSTAYESPESTGWSRRLSRTLPAGTSAGAPATAKSSNKYWGDLESAPNVCGVGGVPQFGLLKTDVGATPASGVPVTTDYVYDVMGRTAGSKATGDTDWSCTTYSSSGDVETETFFGGMGVAPRTVKTATVPASEVGERETVSDGAVVGSPNGSTITTVTNLAGQIIKYEDVWGTVTVPSYDPLTNRLQSTTTTYPGSRTSTTAFTYDADGKVTSIKVNNEVLATPAYDATQQLASVSYFGGAKLASITRDKAAWLTGMSWTFPSSVAITDTVVRSQAGRIIQNATARSTVTNLSTFGYDAAGRLVTANIPSHELSYGFSSTGGCGTNAAAGASGNRSSLTDSYTAPGSSSSSVTKSTYCYDWSDRLTSSSVTGAVAGAHAVADGLTANEVTYDTAGNLTRLADMTYQYDAKNQPVGVKYANGTVEAIQRDALGRVVGRTVTPSGGTGVSSKYFHASDDDQVSATDNGASFKQHVALPGGADVAINGASKEWAYAGISGHTVASGGGTATGSLLLFDPYGQPLDPTTRAIGTVSADDSNRSGERSGWHQESLKLAHTTGSFTILEMGARMYVPALGRFLQADPVEGGVDNDYVWPTDPIGSSDLDGRFDWLLALDIASTAMMFIPGVGTGAGLLIKGAVIGTRLAVTAIKVSKAASAVKRASAVVVKASKWSAAKGKHFLNNNNRLRIGKPKPGQPFRISTGPQMKYFKTLKWYDKPRNMIHTHWEPFGGPAKRKFGVTNNYTGKTIHGSRNWK</sequence>
<evidence type="ECO:0000313" key="4">
    <source>
        <dbReference type="Proteomes" id="UP000001564"/>
    </source>
</evidence>
<dbReference type="Gene3D" id="2.180.10.10">
    <property type="entry name" value="RHS repeat-associated core"/>
    <property type="match status" value="1"/>
</dbReference>
<dbReference type="HOGENOM" id="CLU_000577_0_0_11"/>
<feature type="region of interest" description="Disordered" evidence="1">
    <location>
        <begin position="1795"/>
        <end position="1818"/>
    </location>
</feature>
<gene>
    <name evidence="3" type="ordered locus">CMM_0627</name>
</gene>
<dbReference type="InterPro" id="IPR011658">
    <property type="entry name" value="PA14_dom"/>
</dbReference>
<dbReference type="Pfam" id="PF07691">
    <property type="entry name" value="PA14"/>
    <property type="match status" value="2"/>
</dbReference>
<dbReference type="Proteomes" id="UP000001564">
    <property type="component" value="Chromosome"/>
</dbReference>
<dbReference type="InterPro" id="IPR006530">
    <property type="entry name" value="YD"/>
</dbReference>
<dbReference type="SMART" id="SM00758">
    <property type="entry name" value="PA14"/>
    <property type="match status" value="2"/>
</dbReference>
<feature type="region of interest" description="Disordered" evidence="1">
    <location>
        <begin position="1"/>
        <end position="70"/>
    </location>
</feature>
<feature type="domain" description="PA14" evidence="2">
    <location>
        <begin position="746"/>
        <end position="879"/>
    </location>
</feature>
<reference evidence="3 4" key="1">
    <citation type="journal article" date="2008" name="J. Bacteriol.">
        <title>The genome sequence of the tomato-pathogenic actinomycete Clavibacter michiganensis subsp. michiganensis NCPPB382 reveals a large island involved in pathogenicity.</title>
        <authorList>
            <person name="Gartemann K.H."/>
            <person name="Abt B."/>
            <person name="Bekel T."/>
            <person name="Burger A."/>
            <person name="Engemann J."/>
            <person name="Flugel M."/>
            <person name="Gaigalat L."/>
            <person name="Goesmann A."/>
            <person name="Grafen I."/>
            <person name="Kalinowski J."/>
            <person name="Kaup O."/>
            <person name="Kirchner O."/>
            <person name="Krause L."/>
            <person name="Linke B."/>
            <person name="McHardy A."/>
            <person name="Meyer F."/>
            <person name="Pohle S."/>
            <person name="Ruckert C."/>
            <person name="Schneiker S."/>
            <person name="Zellermann E.M."/>
            <person name="Puhler A."/>
            <person name="Eichenlaub R."/>
            <person name="Kaiser O."/>
            <person name="Bartels D."/>
        </authorList>
    </citation>
    <scope>NUCLEOTIDE SEQUENCE [LARGE SCALE GENOMIC DNA]</scope>
    <source>
        <strain evidence="3 4">NCPPB 382</strain>
    </source>
</reference>
<keyword evidence="4" id="KW-1185">Reference proteome</keyword>
<dbReference type="EMBL" id="AM711867">
    <property type="protein sequence ID" value="CAN00654.1"/>
    <property type="molecule type" value="Genomic_DNA"/>
</dbReference>
<feature type="domain" description="PA14" evidence="2">
    <location>
        <begin position="1260"/>
        <end position="1404"/>
    </location>
</feature>
<dbReference type="NCBIfam" id="TIGR01643">
    <property type="entry name" value="YD_repeat_2x"/>
    <property type="match status" value="1"/>
</dbReference>